<dbReference type="EMBL" id="WBMO01000001">
    <property type="protein sequence ID" value="MDV2475314.1"/>
    <property type="molecule type" value="Genomic_DNA"/>
</dbReference>
<dbReference type="PROSITE" id="PS50943">
    <property type="entry name" value="HTH_CROC1"/>
    <property type="match status" value="1"/>
</dbReference>
<dbReference type="InterPro" id="IPR001387">
    <property type="entry name" value="Cro/C1-type_HTH"/>
</dbReference>
<organism evidence="3 4">
    <name type="scientific">Rhodococcus zopfii</name>
    <dbReference type="NCBI Taxonomy" id="43772"/>
    <lineage>
        <taxon>Bacteria</taxon>
        <taxon>Bacillati</taxon>
        <taxon>Actinomycetota</taxon>
        <taxon>Actinomycetes</taxon>
        <taxon>Mycobacteriales</taxon>
        <taxon>Nocardiaceae</taxon>
        <taxon>Rhodococcus</taxon>
    </lineage>
</organism>
<dbReference type="SUPFAM" id="SSF47413">
    <property type="entry name" value="lambda repressor-like DNA-binding domains"/>
    <property type="match status" value="1"/>
</dbReference>
<dbReference type="PANTHER" id="PTHR46797">
    <property type="entry name" value="HTH-TYPE TRANSCRIPTIONAL REGULATOR"/>
    <property type="match status" value="1"/>
</dbReference>
<protein>
    <submittedName>
        <fullName evidence="3">Helix-turn-helix transcriptional regulator</fullName>
    </submittedName>
</protein>
<dbReference type="InterPro" id="IPR050807">
    <property type="entry name" value="TransReg_Diox_bact_type"/>
</dbReference>
<feature type="domain" description="HTH cro/C1-type" evidence="2">
    <location>
        <begin position="15"/>
        <end position="69"/>
    </location>
</feature>
<evidence type="ECO:0000259" key="2">
    <source>
        <dbReference type="PROSITE" id="PS50943"/>
    </source>
</evidence>
<evidence type="ECO:0000256" key="1">
    <source>
        <dbReference type="ARBA" id="ARBA00023125"/>
    </source>
</evidence>
<dbReference type="Pfam" id="PF01381">
    <property type="entry name" value="HTH_3"/>
    <property type="match status" value="1"/>
</dbReference>
<accession>A0ABU3WMV3</accession>
<comment type="caution">
    <text evidence="3">The sequence shown here is derived from an EMBL/GenBank/DDBJ whole genome shotgun (WGS) entry which is preliminary data.</text>
</comment>
<dbReference type="Proteomes" id="UP001275440">
    <property type="component" value="Unassembled WGS sequence"/>
</dbReference>
<dbReference type="SMART" id="SM00530">
    <property type="entry name" value="HTH_XRE"/>
    <property type="match status" value="1"/>
</dbReference>
<dbReference type="CDD" id="cd00093">
    <property type="entry name" value="HTH_XRE"/>
    <property type="match status" value="1"/>
</dbReference>
<sequence>MDEDAPLPATLGELIRRQRELAALPMRQLAAMVGISNPYLSQIERNLRAPSDRVLNAIAEQLHLSADTLAAQVAPTDGAAESAVLRAIREDPDLTNPQRRSLEEMYEAFREITVAKRRRGIRDDPDESPAT</sequence>
<dbReference type="Gene3D" id="1.10.260.40">
    <property type="entry name" value="lambda repressor-like DNA-binding domains"/>
    <property type="match status" value="1"/>
</dbReference>
<evidence type="ECO:0000313" key="4">
    <source>
        <dbReference type="Proteomes" id="UP001275440"/>
    </source>
</evidence>
<dbReference type="InterPro" id="IPR010982">
    <property type="entry name" value="Lambda_DNA-bd_dom_sf"/>
</dbReference>
<dbReference type="PANTHER" id="PTHR46797:SF1">
    <property type="entry name" value="METHYLPHOSPHONATE SYNTHASE"/>
    <property type="match status" value="1"/>
</dbReference>
<gene>
    <name evidence="3" type="ORF">F8M49_07580</name>
</gene>
<keyword evidence="1" id="KW-0238">DNA-binding</keyword>
<reference evidence="3 4" key="1">
    <citation type="submission" date="2019-10" db="EMBL/GenBank/DDBJ databases">
        <title>Draft Genome Assembly of Rhodococcus zopfii DSM44189.</title>
        <authorList>
            <person name="Sutton J.M."/>
            <person name="Akob D.M."/>
            <person name="Bushman T.J."/>
        </authorList>
    </citation>
    <scope>NUCLEOTIDE SEQUENCE [LARGE SCALE GENOMIC DNA]</scope>
    <source>
        <strain evidence="3 4">DSM 44189</strain>
    </source>
</reference>
<proteinExistence type="predicted"/>
<keyword evidence="4" id="KW-1185">Reference proteome</keyword>
<name>A0ABU3WMV3_9NOCA</name>
<evidence type="ECO:0000313" key="3">
    <source>
        <dbReference type="EMBL" id="MDV2475314.1"/>
    </source>
</evidence>